<dbReference type="Gene3D" id="3.40.50.300">
    <property type="entry name" value="P-loop containing nucleotide triphosphate hydrolases"/>
    <property type="match status" value="1"/>
</dbReference>
<keyword evidence="1" id="KW-0067">ATP-binding</keyword>
<keyword evidence="1" id="KW-0347">Helicase</keyword>
<dbReference type="Pfam" id="PF05970">
    <property type="entry name" value="PIF1"/>
    <property type="match status" value="1"/>
</dbReference>
<sequence length="265" mass="30442">MHLDRHVRLWGLFKSDKSLDDYLTESATFRMPYALRRLFATIMVFCDCANIRRLWDNHFDSMSEDFGCTRDNSLRIEQMVLRDISYHLTSIGKDIRHYGLPELHETERSRDHYRELTEELNLGFDKDHLKIVDMLNAEQVAGYEEILDHVLKNKQHLFVDGPDGTGKTYLYKALIAKVRSMDLIVVATAISGIASSILPDGCTAHSRFKIPIKLSGNTMCSFTKQSGIAELLRRASLIIWDEVAMTKRQPIEALDRSLQDIMGCE</sequence>
<evidence type="ECO:0000313" key="3">
    <source>
        <dbReference type="EMBL" id="PUZ39548.1"/>
    </source>
</evidence>
<dbReference type="AlphaFoldDB" id="A0A2T7C882"/>
<accession>A0A2T7C882</accession>
<name>A0A2T7C882_9POAL</name>
<keyword evidence="4" id="KW-1185">Reference proteome</keyword>
<feature type="domain" description="DNA helicase Pif1-like DEAD-box helicase" evidence="2">
    <location>
        <begin position="134"/>
        <end position="263"/>
    </location>
</feature>
<dbReference type="OrthoDB" id="692627at2759"/>
<protein>
    <recommendedName>
        <fullName evidence="1">ATP-dependent DNA helicase</fullName>
        <ecNumber evidence="1">5.6.2.3</ecNumber>
    </recommendedName>
</protein>
<dbReference type="GO" id="GO:0000723">
    <property type="term" value="P:telomere maintenance"/>
    <property type="evidence" value="ECO:0007669"/>
    <property type="project" value="InterPro"/>
</dbReference>
<keyword evidence="1" id="KW-0234">DNA repair</keyword>
<dbReference type="GO" id="GO:0006281">
    <property type="term" value="P:DNA repair"/>
    <property type="evidence" value="ECO:0007669"/>
    <property type="project" value="UniProtKB-KW"/>
</dbReference>
<evidence type="ECO:0000259" key="2">
    <source>
        <dbReference type="Pfam" id="PF05970"/>
    </source>
</evidence>
<dbReference type="EMBL" id="CM009757">
    <property type="protein sequence ID" value="PUZ39548.1"/>
    <property type="molecule type" value="Genomic_DNA"/>
</dbReference>
<dbReference type="GO" id="GO:0005524">
    <property type="term" value="F:ATP binding"/>
    <property type="evidence" value="ECO:0007669"/>
    <property type="project" value="UniProtKB-KW"/>
</dbReference>
<dbReference type="PANTHER" id="PTHR10492">
    <property type="match status" value="1"/>
</dbReference>
<reference evidence="3 4" key="1">
    <citation type="submission" date="2018-04" db="EMBL/GenBank/DDBJ databases">
        <title>WGS assembly of Panicum hallii var. hallii HAL2.</title>
        <authorList>
            <person name="Lovell J."/>
            <person name="Jenkins J."/>
            <person name="Lowry D."/>
            <person name="Mamidi S."/>
            <person name="Sreedasyam A."/>
            <person name="Weng X."/>
            <person name="Barry K."/>
            <person name="Bonette J."/>
            <person name="Campitelli B."/>
            <person name="Daum C."/>
            <person name="Gordon S."/>
            <person name="Gould B."/>
            <person name="Lipzen A."/>
            <person name="MacQueen A."/>
            <person name="Palacio-Mejia J."/>
            <person name="Plott C."/>
            <person name="Shakirov E."/>
            <person name="Shu S."/>
            <person name="Yoshinaga Y."/>
            <person name="Zane M."/>
            <person name="Rokhsar D."/>
            <person name="Grimwood J."/>
            <person name="Schmutz J."/>
            <person name="Juenger T."/>
        </authorList>
    </citation>
    <scope>NUCLEOTIDE SEQUENCE [LARGE SCALE GENOMIC DNA]</scope>
    <source>
        <strain evidence="4">cv. HAL2</strain>
    </source>
</reference>
<organism evidence="3 4">
    <name type="scientific">Panicum hallii var. hallii</name>
    <dbReference type="NCBI Taxonomy" id="1504633"/>
    <lineage>
        <taxon>Eukaryota</taxon>
        <taxon>Viridiplantae</taxon>
        <taxon>Streptophyta</taxon>
        <taxon>Embryophyta</taxon>
        <taxon>Tracheophyta</taxon>
        <taxon>Spermatophyta</taxon>
        <taxon>Magnoliopsida</taxon>
        <taxon>Liliopsida</taxon>
        <taxon>Poales</taxon>
        <taxon>Poaceae</taxon>
        <taxon>PACMAD clade</taxon>
        <taxon>Panicoideae</taxon>
        <taxon>Panicodae</taxon>
        <taxon>Paniceae</taxon>
        <taxon>Panicinae</taxon>
        <taxon>Panicum</taxon>
        <taxon>Panicum sect. Panicum</taxon>
    </lineage>
</organism>
<dbReference type="Gramene" id="PUZ39548">
    <property type="protein sequence ID" value="PUZ39548"/>
    <property type="gene ID" value="GQ55_9G327500"/>
</dbReference>
<keyword evidence="1" id="KW-0378">Hydrolase</keyword>
<comment type="catalytic activity">
    <reaction evidence="1">
        <text>ATP + H2O = ADP + phosphate + H(+)</text>
        <dbReference type="Rhea" id="RHEA:13065"/>
        <dbReference type="ChEBI" id="CHEBI:15377"/>
        <dbReference type="ChEBI" id="CHEBI:15378"/>
        <dbReference type="ChEBI" id="CHEBI:30616"/>
        <dbReference type="ChEBI" id="CHEBI:43474"/>
        <dbReference type="ChEBI" id="CHEBI:456216"/>
        <dbReference type="EC" id="5.6.2.3"/>
    </reaction>
</comment>
<dbReference type="InterPro" id="IPR010285">
    <property type="entry name" value="DNA_helicase_pif1-like_DEAD"/>
</dbReference>
<dbReference type="SUPFAM" id="SSF52540">
    <property type="entry name" value="P-loop containing nucleoside triphosphate hydrolases"/>
    <property type="match status" value="1"/>
</dbReference>
<dbReference type="GO" id="GO:0006310">
    <property type="term" value="P:DNA recombination"/>
    <property type="evidence" value="ECO:0007669"/>
    <property type="project" value="UniProtKB-KW"/>
</dbReference>
<keyword evidence="1" id="KW-0547">Nucleotide-binding</keyword>
<dbReference type="Proteomes" id="UP000244336">
    <property type="component" value="Chromosome 9"/>
</dbReference>
<keyword evidence="1" id="KW-0233">DNA recombination</keyword>
<comment type="cofactor">
    <cofactor evidence="1">
        <name>Mg(2+)</name>
        <dbReference type="ChEBI" id="CHEBI:18420"/>
    </cofactor>
</comment>
<dbReference type="STRING" id="1504633.A0A2T7C882"/>
<dbReference type="EC" id="5.6.2.3" evidence="1"/>
<dbReference type="PANTHER" id="PTHR10492:SF91">
    <property type="entry name" value="ATP-DEPENDENT DNA HELICASE"/>
    <property type="match status" value="1"/>
</dbReference>
<keyword evidence="1" id="KW-0227">DNA damage</keyword>
<proteinExistence type="inferred from homology"/>
<evidence type="ECO:0000256" key="1">
    <source>
        <dbReference type="RuleBase" id="RU363044"/>
    </source>
</evidence>
<dbReference type="InterPro" id="IPR027417">
    <property type="entry name" value="P-loop_NTPase"/>
</dbReference>
<dbReference type="GO" id="GO:0016887">
    <property type="term" value="F:ATP hydrolysis activity"/>
    <property type="evidence" value="ECO:0007669"/>
    <property type="project" value="RHEA"/>
</dbReference>
<evidence type="ECO:0000313" key="4">
    <source>
        <dbReference type="Proteomes" id="UP000244336"/>
    </source>
</evidence>
<dbReference type="GO" id="GO:0043139">
    <property type="term" value="F:5'-3' DNA helicase activity"/>
    <property type="evidence" value="ECO:0007669"/>
    <property type="project" value="UniProtKB-EC"/>
</dbReference>
<comment type="similarity">
    <text evidence="1">Belongs to the helicase family.</text>
</comment>
<gene>
    <name evidence="3" type="ORF">GQ55_9G327500</name>
</gene>